<dbReference type="SFLD" id="SFLDS00003">
    <property type="entry name" value="Haloacid_Dehalogenase"/>
    <property type="match status" value="1"/>
</dbReference>
<evidence type="ECO:0000313" key="1">
    <source>
        <dbReference type="EMBL" id="EHM43548.1"/>
    </source>
</evidence>
<dbReference type="Gene3D" id="1.10.150.240">
    <property type="entry name" value="Putative phosphatase, domain 2"/>
    <property type="match status" value="1"/>
</dbReference>
<protein>
    <submittedName>
        <fullName evidence="1">Haloacid dehalogenase-like hydrolase</fullName>
    </submittedName>
</protein>
<dbReference type="PATRIC" id="fig|861450.3.peg.190"/>
<sequence>MVRYGTENLDFMYKAYIFDFDYTLANSEKGIVMCFEILFADEGYGPYPKDRIRATIGMTMYDAMSLLTGETSPAKLKELIKRYKIRYSDKYMTANTRLYKEVVPTLKTLKKQGALCCIVSTKTRSRIMETLVRDKITDLVDCVIGSEDVRSPKPSPEGIKKIQKRYALPDKDILYIGDTLIDGETAANSRVDFAAVTTGTTSAEDFKTAGYYRIMKNLSELI</sequence>
<dbReference type="PANTHER" id="PTHR43434:SF1">
    <property type="entry name" value="PHOSPHOGLYCOLATE PHOSPHATASE"/>
    <property type="match status" value="1"/>
</dbReference>
<dbReference type="InterPro" id="IPR041492">
    <property type="entry name" value="HAD_2"/>
</dbReference>
<organism evidence="1 2">
    <name type="scientific">Anaeroglobus geminatus F0357</name>
    <dbReference type="NCBI Taxonomy" id="861450"/>
    <lineage>
        <taxon>Bacteria</taxon>
        <taxon>Bacillati</taxon>
        <taxon>Bacillota</taxon>
        <taxon>Negativicutes</taxon>
        <taxon>Veillonellales</taxon>
        <taxon>Veillonellaceae</taxon>
        <taxon>Anaeroglobus</taxon>
    </lineage>
</organism>
<dbReference type="GO" id="GO:0006281">
    <property type="term" value="P:DNA repair"/>
    <property type="evidence" value="ECO:0007669"/>
    <property type="project" value="TreeGrafter"/>
</dbReference>
<dbReference type="HOGENOM" id="CLU_045011_19_3_9"/>
<dbReference type="AlphaFoldDB" id="G9YEY7"/>
<comment type="caution">
    <text evidence="1">The sequence shown here is derived from an EMBL/GenBank/DDBJ whole genome shotgun (WGS) entry which is preliminary data.</text>
</comment>
<name>G9YEY7_9FIRM</name>
<dbReference type="Gene3D" id="3.40.50.1000">
    <property type="entry name" value="HAD superfamily/HAD-like"/>
    <property type="match status" value="1"/>
</dbReference>
<dbReference type="InterPro" id="IPR023214">
    <property type="entry name" value="HAD_sf"/>
</dbReference>
<dbReference type="eggNOG" id="COG0546">
    <property type="taxonomic scope" value="Bacteria"/>
</dbReference>
<dbReference type="STRING" id="861450.HMPREF0080_00197"/>
<dbReference type="InterPro" id="IPR006439">
    <property type="entry name" value="HAD-SF_hydro_IA"/>
</dbReference>
<dbReference type="InterPro" id="IPR050155">
    <property type="entry name" value="HAD-like_hydrolase_sf"/>
</dbReference>
<dbReference type="Pfam" id="PF13419">
    <property type="entry name" value="HAD_2"/>
    <property type="match status" value="1"/>
</dbReference>
<dbReference type="GO" id="GO:0008967">
    <property type="term" value="F:phosphoglycolate phosphatase activity"/>
    <property type="evidence" value="ECO:0007669"/>
    <property type="project" value="TreeGrafter"/>
</dbReference>
<dbReference type="SFLD" id="SFLDG01129">
    <property type="entry name" value="C1.5:_HAD__Beta-PGM__Phosphata"/>
    <property type="match status" value="1"/>
</dbReference>
<dbReference type="NCBIfam" id="TIGR01549">
    <property type="entry name" value="HAD-SF-IA-v1"/>
    <property type="match status" value="1"/>
</dbReference>
<dbReference type="GO" id="GO:0005829">
    <property type="term" value="C:cytosol"/>
    <property type="evidence" value="ECO:0007669"/>
    <property type="project" value="TreeGrafter"/>
</dbReference>
<dbReference type="InterPro" id="IPR036412">
    <property type="entry name" value="HAD-like_sf"/>
</dbReference>
<proteinExistence type="predicted"/>
<dbReference type="EMBL" id="AGCJ01000007">
    <property type="protein sequence ID" value="EHM43548.1"/>
    <property type="molecule type" value="Genomic_DNA"/>
</dbReference>
<keyword evidence="2" id="KW-1185">Reference proteome</keyword>
<dbReference type="PANTHER" id="PTHR43434">
    <property type="entry name" value="PHOSPHOGLYCOLATE PHOSPHATASE"/>
    <property type="match status" value="1"/>
</dbReference>
<dbReference type="Proteomes" id="UP000005481">
    <property type="component" value="Unassembled WGS sequence"/>
</dbReference>
<reference evidence="1 2" key="1">
    <citation type="submission" date="2011-08" db="EMBL/GenBank/DDBJ databases">
        <authorList>
            <person name="Weinstock G."/>
            <person name="Sodergren E."/>
            <person name="Clifton S."/>
            <person name="Fulton L."/>
            <person name="Fulton B."/>
            <person name="Courtney L."/>
            <person name="Fronick C."/>
            <person name="Harrison M."/>
            <person name="Strong C."/>
            <person name="Farmer C."/>
            <person name="Delahaunty K."/>
            <person name="Markovic C."/>
            <person name="Hall O."/>
            <person name="Minx P."/>
            <person name="Tomlinson C."/>
            <person name="Mitreva M."/>
            <person name="Hou S."/>
            <person name="Chen J."/>
            <person name="Wollam A."/>
            <person name="Pepin K.H."/>
            <person name="Johnson M."/>
            <person name="Bhonagiri V."/>
            <person name="Zhang X."/>
            <person name="Suruliraj S."/>
            <person name="Warren W."/>
            <person name="Chinwalla A."/>
            <person name="Mardis E.R."/>
            <person name="Wilson R.K."/>
        </authorList>
    </citation>
    <scope>NUCLEOTIDE SEQUENCE [LARGE SCALE GENOMIC DNA]</scope>
    <source>
        <strain evidence="1 2">F0357</strain>
    </source>
</reference>
<dbReference type="SUPFAM" id="SSF56784">
    <property type="entry name" value="HAD-like"/>
    <property type="match status" value="1"/>
</dbReference>
<evidence type="ECO:0000313" key="2">
    <source>
        <dbReference type="Proteomes" id="UP000005481"/>
    </source>
</evidence>
<dbReference type="InterPro" id="IPR023198">
    <property type="entry name" value="PGP-like_dom2"/>
</dbReference>
<gene>
    <name evidence="1" type="ORF">HMPREF0080_00197</name>
</gene>
<keyword evidence="1" id="KW-0378">Hydrolase</keyword>
<accession>G9YEY7</accession>